<dbReference type="Proteomes" id="UP000507470">
    <property type="component" value="Unassembled WGS sequence"/>
</dbReference>
<dbReference type="Gene3D" id="3.40.960.10">
    <property type="entry name" value="VSR Endonuclease"/>
    <property type="match status" value="1"/>
</dbReference>
<dbReference type="PANTHER" id="PTHR33568:SF3">
    <property type="entry name" value="DNA-DIRECTED DNA POLYMERASE"/>
    <property type="match status" value="1"/>
</dbReference>
<evidence type="ECO:0000313" key="10">
    <source>
        <dbReference type="EMBL" id="CAC5367996.1"/>
    </source>
</evidence>
<organism evidence="10 11">
    <name type="scientific">Mytilus coruscus</name>
    <name type="common">Sea mussel</name>
    <dbReference type="NCBI Taxonomy" id="42192"/>
    <lineage>
        <taxon>Eukaryota</taxon>
        <taxon>Metazoa</taxon>
        <taxon>Spiralia</taxon>
        <taxon>Lophotrochozoa</taxon>
        <taxon>Mollusca</taxon>
        <taxon>Bivalvia</taxon>
        <taxon>Autobranchia</taxon>
        <taxon>Pteriomorphia</taxon>
        <taxon>Mytilida</taxon>
        <taxon>Mytiloidea</taxon>
        <taxon>Mytilidae</taxon>
        <taxon>Mytilinae</taxon>
        <taxon>Mytilus</taxon>
    </lineage>
</organism>
<evidence type="ECO:0000259" key="9">
    <source>
        <dbReference type="Pfam" id="PF03175"/>
    </source>
</evidence>
<dbReference type="EMBL" id="CACVKT020001422">
    <property type="protein sequence ID" value="CAC5367996.1"/>
    <property type="molecule type" value="Genomic_DNA"/>
</dbReference>
<evidence type="ECO:0000256" key="2">
    <source>
        <dbReference type="ARBA" id="ARBA00012417"/>
    </source>
</evidence>
<dbReference type="InterPro" id="IPR004868">
    <property type="entry name" value="DNA-dir_DNA_pol_B_mt/vir"/>
</dbReference>
<evidence type="ECO:0000256" key="4">
    <source>
        <dbReference type="ARBA" id="ARBA00022695"/>
    </source>
</evidence>
<comment type="catalytic activity">
    <reaction evidence="8">
        <text>DNA(n) + a 2'-deoxyribonucleoside 5'-triphosphate = DNA(n+1) + diphosphate</text>
        <dbReference type="Rhea" id="RHEA:22508"/>
        <dbReference type="Rhea" id="RHEA-COMP:17339"/>
        <dbReference type="Rhea" id="RHEA-COMP:17340"/>
        <dbReference type="ChEBI" id="CHEBI:33019"/>
        <dbReference type="ChEBI" id="CHEBI:61560"/>
        <dbReference type="ChEBI" id="CHEBI:173112"/>
        <dbReference type="EC" id="2.7.7.7"/>
    </reaction>
</comment>
<dbReference type="GO" id="GO:0006260">
    <property type="term" value="P:DNA replication"/>
    <property type="evidence" value="ECO:0007669"/>
    <property type="project" value="UniProtKB-KW"/>
</dbReference>
<dbReference type="AlphaFoldDB" id="A0A6J8AKI9"/>
<keyword evidence="4" id="KW-0548">Nucleotidyltransferase</keyword>
<evidence type="ECO:0000256" key="5">
    <source>
        <dbReference type="ARBA" id="ARBA00022705"/>
    </source>
</evidence>
<dbReference type="OrthoDB" id="10053808at2759"/>
<dbReference type="PANTHER" id="PTHR33568">
    <property type="entry name" value="DNA POLYMERASE"/>
    <property type="match status" value="1"/>
</dbReference>
<dbReference type="GO" id="GO:0000166">
    <property type="term" value="F:nucleotide binding"/>
    <property type="evidence" value="ECO:0007669"/>
    <property type="project" value="InterPro"/>
</dbReference>
<keyword evidence="5" id="KW-0235">DNA replication</keyword>
<name>A0A6J8AKI9_MYTCO</name>
<dbReference type="Pfam" id="PF03175">
    <property type="entry name" value="DNA_pol_B_2"/>
    <property type="match status" value="1"/>
</dbReference>
<evidence type="ECO:0000313" key="11">
    <source>
        <dbReference type="Proteomes" id="UP000507470"/>
    </source>
</evidence>
<protein>
    <recommendedName>
        <fullName evidence="2">DNA-directed DNA polymerase</fullName>
        <ecNumber evidence="2">2.7.7.7</ecNumber>
    </recommendedName>
</protein>
<sequence>MIQHAKRAGEKKLFINNKCYKVDGYYYDRENKMRNVYEFFGCYWHGCTKCYSPEEICKKDRNKKTMKELYDQTKERLKTIEDYLKPNVKIHTIWECEFDQQKYPEVDPHLKPIDKRDAFYGGRTETIQLYNNLSDLKGRYVDFCSLYPSVNKYCKYPIGHPITYTDISVDDYIKNNYFGIMKCKILPPKGLYHPVLPYKQLTSDNTHKLLFGLCRTYTFMKYKQEASGCKCDPKYCKPDCENDKECKTKIQYIIDNAAYNLDIDKVKHNSGLRFIAKICLNNLWGHFAYTEKDDPYARVILGKIKLSNYQICCLRDDGECPLTSKQMEVMEKFKGKKLSKFPPGWDAFIRPDKIYEYVFEKPCPEI</sequence>
<proteinExistence type="inferred from homology"/>
<evidence type="ECO:0000256" key="6">
    <source>
        <dbReference type="ARBA" id="ARBA00022932"/>
    </source>
</evidence>
<comment type="similarity">
    <text evidence="1">Belongs to the DNA polymerase type-B family.</text>
</comment>
<evidence type="ECO:0000256" key="1">
    <source>
        <dbReference type="ARBA" id="ARBA00005755"/>
    </source>
</evidence>
<dbReference type="EC" id="2.7.7.7" evidence="2"/>
<evidence type="ECO:0000256" key="7">
    <source>
        <dbReference type="ARBA" id="ARBA00023125"/>
    </source>
</evidence>
<dbReference type="GO" id="GO:0003887">
    <property type="term" value="F:DNA-directed DNA polymerase activity"/>
    <property type="evidence" value="ECO:0007669"/>
    <property type="project" value="UniProtKB-KW"/>
</dbReference>
<keyword evidence="6" id="KW-0239">DNA-directed DNA polymerase</keyword>
<evidence type="ECO:0000256" key="8">
    <source>
        <dbReference type="ARBA" id="ARBA00049244"/>
    </source>
</evidence>
<evidence type="ECO:0000256" key="3">
    <source>
        <dbReference type="ARBA" id="ARBA00022679"/>
    </source>
</evidence>
<feature type="domain" description="DNA-directed DNA polymerase family B mitochondria/virus" evidence="9">
    <location>
        <begin position="116"/>
        <end position="292"/>
    </location>
</feature>
<keyword evidence="3" id="KW-0808">Transferase</keyword>
<reference evidence="10 11" key="1">
    <citation type="submission" date="2020-06" db="EMBL/GenBank/DDBJ databases">
        <authorList>
            <person name="Li R."/>
            <person name="Bekaert M."/>
        </authorList>
    </citation>
    <scope>NUCLEOTIDE SEQUENCE [LARGE SCALE GENOMIC DNA]</scope>
    <source>
        <strain evidence="11">wild</strain>
    </source>
</reference>
<keyword evidence="7" id="KW-0238">DNA-binding</keyword>
<dbReference type="GO" id="GO:0003677">
    <property type="term" value="F:DNA binding"/>
    <property type="evidence" value="ECO:0007669"/>
    <property type="project" value="UniProtKB-KW"/>
</dbReference>
<dbReference type="SUPFAM" id="SSF56672">
    <property type="entry name" value="DNA/RNA polymerases"/>
    <property type="match status" value="1"/>
</dbReference>
<accession>A0A6J8AKI9</accession>
<dbReference type="InterPro" id="IPR043502">
    <property type="entry name" value="DNA/RNA_pol_sf"/>
</dbReference>
<gene>
    <name evidence="10" type="ORF">MCOR_7705</name>
</gene>
<keyword evidence="11" id="KW-1185">Reference proteome</keyword>